<dbReference type="Gene3D" id="3.40.50.150">
    <property type="entry name" value="Vaccinia Virus protein VP39"/>
    <property type="match status" value="1"/>
</dbReference>
<dbReference type="RefSeq" id="XP_005782832.1">
    <property type="nucleotide sequence ID" value="XM_005782775.1"/>
</dbReference>
<dbReference type="GeneID" id="17275675"/>
<dbReference type="InterPro" id="IPR006342">
    <property type="entry name" value="FkbM_mtfrase"/>
</dbReference>
<dbReference type="Proteomes" id="UP000013827">
    <property type="component" value="Unassembled WGS sequence"/>
</dbReference>
<dbReference type="Pfam" id="PF05050">
    <property type="entry name" value="Methyltransf_21"/>
    <property type="match status" value="1"/>
</dbReference>
<evidence type="ECO:0000259" key="1">
    <source>
        <dbReference type="Pfam" id="PF05050"/>
    </source>
</evidence>
<reference evidence="2" key="2">
    <citation type="submission" date="2024-10" db="UniProtKB">
        <authorList>
            <consortium name="EnsemblProtists"/>
        </authorList>
    </citation>
    <scope>IDENTIFICATION</scope>
</reference>
<dbReference type="AlphaFoldDB" id="A0A0D3K3R8"/>
<evidence type="ECO:0000313" key="2">
    <source>
        <dbReference type="EnsemblProtists" id="EOD30403"/>
    </source>
</evidence>
<organism evidence="2 3">
    <name type="scientific">Emiliania huxleyi (strain CCMP1516)</name>
    <dbReference type="NCBI Taxonomy" id="280463"/>
    <lineage>
        <taxon>Eukaryota</taxon>
        <taxon>Haptista</taxon>
        <taxon>Haptophyta</taxon>
        <taxon>Prymnesiophyceae</taxon>
        <taxon>Isochrysidales</taxon>
        <taxon>Noelaerhabdaceae</taxon>
        <taxon>Emiliania</taxon>
    </lineage>
</organism>
<protein>
    <recommendedName>
        <fullName evidence="1">Methyltransferase FkbM domain-containing protein</fullName>
    </recommendedName>
</protein>
<proteinExistence type="predicted"/>
<dbReference type="SUPFAM" id="SSF53335">
    <property type="entry name" value="S-adenosyl-L-methionine-dependent methyltransferases"/>
    <property type="match status" value="1"/>
</dbReference>
<dbReference type="InterPro" id="IPR029063">
    <property type="entry name" value="SAM-dependent_MTases_sf"/>
</dbReference>
<dbReference type="HOGENOM" id="CLU_898450_0_0_1"/>
<dbReference type="PaxDb" id="2903-EOD30403"/>
<name>A0A0D3K3R8_EMIH1</name>
<evidence type="ECO:0000313" key="3">
    <source>
        <dbReference type="Proteomes" id="UP000013827"/>
    </source>
</evidence>
<accession>A0A0D3K3R8</accession>
<feature type="domain" description="Methyltransferase FkbM" evidence="1">
    <location>
        <begin position="191"/>
        <end position="257"/>
    </location>
</feature>
<keyword evidence="3" id="KW-1185">Reference proteome</keyword>
<dbReference type="KEGG" id="ehx:EMIHUDRAFT_232922"/>
<dbReference type="EnsemblProtists" id="EOD30403">
    <property type="protein sequence ID" value="EOD30403"/>
    <property type="gene ID" value="EMIHUDRAFT_232922"/>
</dbReference>
<sequence length="310" mass="34530">MLSVMHARELIRVAGADLLARALSSTTRGRLFRLAAIAALVAPASTYSSVWRWRLLCQTGWGVVESNVIAAACRFRGLPCHSWSDDGEAKYAALSCWAAELDKACIDQDSIDASLLGLPIYVSGCTHLLVLDGPSYATRLWCIMEIFCFMLLLQRHVRAVRRTWLLRSPRRATRVLHARYFAYGSGLRITGGRVNCEETSLTTVDEMLAQWQMPHISVVKVDVEGFECSVLAGAQTLFTTIKPRVIHAELKFPEVERCWREQAKLHGYHVGPPKGKDKNTVLTRIESISPARARLESPSLSVPKRGSESH</sequence>
<reference evidence="3" key="1">
    <citation type="journal article" date="2013" name="Nature">
        <title>Pan genome of the phytoplankton Emiliania underpins its global distribution.</title>
        <authorList>
            <person name="Read B.A."/>
            <person name="Kegel J."/>
            <person name="Klute M.J."/>
            <person name="Kuo A."/>
            <person name="Lefebvre S.C."/>
            <person name="Maumus F."/>
            <person name="Mayer C."/>
            <person name="Miller J."/>
            <person name="Monier A."/>
            <person name="Salamov A."/>
            <person name="Young J."/>
            <person name="Aguilar M."/>
            <person name="Claverie J.M."/>
            <person name="Frickenhaus S."/>
            <person name="Gonzalez K."/>
            <person name="Herman E.K."/>
            <person name="Lin Y.C."/>
            <person name="Napier J."/>
            <person name="Ogata H."/>
            <person name="Sarno A.F."/>
            <person name="Shmutz J."/>
            <person name="Schroeder D."/>
            <person name="de Vargas C."/>
            <person name="Verret F."/>
            <person name="von Dassow P."/>
            <person name="Valentin K."/>
            <person name="Van de Peer Y."/>
            <person name="Wheeler G."/>
            <person name="Dacks J.B."/>
            <person name="Delwiche C.F."/>
            <person name="Dyhrman S.T."/>
            <person name="Glockner G."/>
            <person name="John U."/>
            <person name="Richards T."/>
            <person name="Worden A.Z."/>
            <person name="Zhang X."/>
            <person name="Grigoriev I.V."/>
            <person name="Allen A.E."/>
            <person name="Bidle K."/>
            <person name="Borodovsky M."/>
            <person name="Bowler C."/>
            <person name="Brownlee C."/>
            <person name="Cock J.M."/>
            <person name="Elias M."/>
            <person name="Gladyshev V.N."/>
            <person name="Groth M."/>
            <person name="Guda C."/>
            <person name="Hadaegh A."/>
            <person name="Iglesias-Rodriguez M.D."/>
            <person name="Jenkins J."/>
            <person name="Jones B.M."/>
            <person name="Lawson T."/>
            <person name="Leese F."/>
            <person name="Lindquist E."/>
            <person name="Lobanov A."/>
            <person name="Lomsadze A."/>
            <person name="Malik S.B."/>
            <person name="Marsh M.E."/>
            <person name="Mackinder L."/>
            <person name="Mock T."/>
            <person name="Mueller-Roeber B."/>
            <person name="Pagarete A."/>
            <person name="Parker M."/>
            <person name="Probert I."/>
            <person name="Quesneville H."/>
            <person name="Raines C."/>
            <person name="Rensing S.A."/>
            <person name="Riano-Pachon D.M."/>
            <person name="Richier S."/>
            <person name="Rokitta S."/>
            <person name="Shiraiwa Y."/>
            <person name="Soanes D.M."/>
            <person name="van der Giezen M."/>
            <person name="Wahlund T.M."/>
            <person name="Williams B."/>
            <person name="Wilson W."/>
            <person name="Wolfe G."/>
            <person name="Wurch L.L."/>
        </authorList>
    </citation>
    <scope>NUCLEOTIDE SEQUENCE</scope>
</reference>